<feature type="region of interest" description="Disordered" evidence="3">
    <location>
        <begin position="133"/>
        <end position="158"/>
    </location>
</feature>
<dbReference type="RefSeq" id="WP_240488589.1">
    <property type="nucleotide sequence ID" value="NZ_CP012333.1"/>
</dbReference>
<dbReference type="PANTHER" id="PTHR48111:SF69">
    <property type="entry name" value="RESPONSE REGULATOR RECEIVER"/>
    <property type="match status" value="1"/>
</dbReference>
<evidence type="ECO:0000313" key="5">
    <source>
        <dbReference type="EMBL" id="AKU98982.1"/>
    </source>
</evidence>
<dbReference type="GO" id="GO:0005829">
    <property type="term" value="C:cytosol"/>
    <property type="evidence" value="ECO:0007669"/>
    <property type="project" value="TreeGrafter"/>
</dbReference>
<dbReference type="InterPro" id="IPR011006">
    <property type="entry name" value="CheY-like_superfamily"/>
</dbReference>
<dbReference type="PANTHER" id="PTHR48111">
    <property type="entry name" value="REGULATOR OF RPOS"/>
    <property type="match status" value="1"/>
</dbReference>
<gene>
    <name evidence="5" type="ORF">AKJ09_05646</name>
</gene>
<dbReference type="STRING" id="1391654.AKJ09_05646"/>
<dbReference type="GO" id="GO:0006355">
    <property type="term" value="P:regulation of DNA-templated transcription"/>
    <property type="evidence" value="ECO:0007669"/>
    <property type="project" value="TreeGrafter"/>
</dbReference>
<evidence type="ECO:0000256" key="3">
    <source>
        <dbReference type="SAM" id="MobiDB-lite"/>
    </source>
</evidence>
<dbReference type="EMBL" id="CP012333">
    <property type="protein sequence ID" value="AKU98982.1"/>
    <property type="molecule type" value="Genomic_DNA"/>
</dbReference>
<dbReference type="KEGG" id="llu:AKJ09_05646"/>
<dbReference type="PROSITE" id="PS50110">
    <property type="entry name" value="RESPONSE_REGULATORY"/>
    <property type="match status" value="1"/>
</dbReference>
<dbReference type="GO" id="GO:0000976">
    <property type="term" value="F:transcription cis-regulatory region binding"/>
    <property type="evidence" value="ECO:0007669"/>
    <property type="project" value="TreeGrafter"/>
</dbReference>
<dbReference type="Proteomes" id="UP000064967">
    <property type="component" value="Chromosome"/>
</dbReference>
<feature type="modified residue" description="4-aspartylphosphate" evidence="2">
    <location>
        <position position="58"/>
    </location>
</feature>
<accession>A0A0K1PZR3</accession>
<evidence type="ECO:0000259" key="4">
    <source>
        <dbReference type="PROSITE" id="PS50110"/>
    </source>
</evidence>
<dbReference type="GO" id="GO:0000156">
    <property type="term" value="F:phosphorelay response regulator activity"/>
    <property type="evidence" value="ECO:0007669"/>
    <property type="project" value="TreeGrafter"/>
</dbReference>
<evidence type="ECO:0000256" key="2">
    <source>
        <dbReference type="PROSITE-ProRule" id="PRU00169"/>
    </source>
</evidence>
<keyword evidence="1" id="KW-0238">DNA-binding</keyword>
<protein>
    <submittedName>
        <fullName evidence="5">Two-component response regulator</fullName>
    </submittedName>
</protein>
<organism evidence="5 6">
    <name type="scientific">Labilithrix luteola</name>
    <dbReference type="NCBI Taxonomy" id="1391654"/>
    <lineage>
        <taxon>Bacteria</taxon>
        <taxon>Pseudomonadati</taxon>
        <taxon>Myxococcota</taxon>
        <taxon>Polyangia</taxon>
        <taxon>Polyangiales</taxon>
        <taxon>Labilitrichaceae</taxon>
        <taxon>Labilithrix</taxon>
    </lineage>
</organism>
<evidence type="ECO:0000256" key="1">
    <source>
        <dbReference type="ARBA" id="ARBA00023125"/>
    </source>
</evidence>
<feature type="compositionally biased region" description="Polar residues" evidence="3">
    <location>
        <begin position="136"/>
        <end position="149"/>
    </location>
</feature>
<reference evidence="5 6" key="1">
    <citation type="submission" date="2015-08" db="EMBL/GenBank/DDBJ databases">
        <authorList>
            <person name="Babu N.S."/>
            <person name="Beckwith C.J."/>
            <person name="Beseler K.G."/>
            <person name="Brison A."/>
            <person name="Carone J.V."/>
            <person name="Caskin T.P."/>
            <person name="Diamond M."/>
            <person name="Durham M.E."/>
            <person name="Foxe J.M."/>
            <person name="Go M."/>
            <person name="Henderson B.A."/>
            <person name="Jones I.B."/>
            <person name="McGettigan J.A."/>
            <person name="Micheletti S.J."/>
            <person name="Nasrallah M.E."/>
            <person name="Ortiz D."/>
            <person name="Piller C.R."/>
            <person name="Privatt S.R."/>
            <person name="Schneider S.L."/>
            <person name="Sharp S."/>
            <person name="Smith T.C."/>
            <person name="Stanton J.D."/>
            <person name="Ullery H.E."/>
            <person name="Wilson R.J."/>
            <person name="Serrano M.G."/>
            <person name="Buck G."/>
            <person name="Lee V."/>
            <person name="Wang Y."/>
            <person name="Carvalho R."/>
            <person name="Voegtly L."/>
            <person name="Shi R."/>
            <person name="Duckworth R."/>
            <person name="Johnson A."/>
            <person name="Loviza R."/>
            <person name="Walstead R."/>
            <person name="Shah Z."/>
            <person name="Kiflezghi M."/>
            <person name="Wade K."/>
            <person name="Ball S.L."/>
            <person name="Bradley K.W."/>
            <person name="Asai D.J."/>
            <person name="Bowman C.A."/>
            <person name="Russell D.A."/>
            <person name="Pope W.H."/>
            <person name="Jacobs-Sera D."/>
            <person name="Hendrix R.W."/>
            <person name="Hatfull G.F."/>
        </authorList>
    </citation>
    <scope>NUCLEOTIDE SEQUENCE [LARGE SCALE GENOMIC DNA]</scope>
    <source>
        <strain evidence="5 6">DSM 27648</strain>
    </source>
</reference>
<dbReference type="GO" id="GO:0032993">
    <property type="term" value="C:protein-DNA complex"/>
    <property type="evidence" value="ECO:0007669"/>
    <property type="project" value="TreeGrafter"/>
</dbReference>
<dbReference type="InterPro" id="IPR001789">
    <property type="entry name" value="Sig_transdc_resp-reg_receiver"/>
</dbReference>
<keyword evidence="2" id="KW-0597">Phosphoprotein</keyword>
<dbReference type="Pfam" id="PF00072">
    <property type="entry name" value="Response_reg"/>
    <property type="match status" value="1"/>
</dbReference>
<dbReference type="Gene3D" id="3.40.50.2300">
    <property type="match status" value="1"/>
</dbReference>
<proteinExistence type="predicted"/>
<dbReference type="SMART" id="SM00448">
    <property type="entry name" value="REC"/>
    <property type="match status" value="1"/>
</dbReference>
<sequence length="158" mass="17245">MSSLPLRVLVCDDELMARKRVLRILGDLTGIETTIECESGEEVLAKLGTDDVDVALLDVNMPGISGIETVMRMPEDRPYVIFLTAHPEHAVSAFDVGAVDYLLKPVDEARLGKALGRARQFLDFGALMASGGQPRTRMSQLPGHSTSSPFPRETAFRC</sequence>
<keyword evidence="6" id="KW-1185">Reference proteome</keyword>
<dbReference type="InterPro" id="IPR039420">
    <property type="entry name" value="WalR-like"/>
</dbReference>
<dbReference type="SUPFAM" id="SSF52172">
    <property type="entry name" value="CheY-like"/>
    <property type="match status" value="1"/>
</dbReference>
<dbReference type="AlphaFoldDB" id="A0A0K1PZR3"/>
<evidence type="ECO:0000313" key="6">
    <source>
        <dbReference type="Proteomes" id="UP000064967"/>
    </source>
</evidence>
<name>A0A0K1PZR3_9BACT</name>
<feature type="domain" description="Response regulatory" evidence="4">
    <location>
        <begin position="7"/>
        <end position="119"/>
    </location>
</feature>